<sequence length="162" mass="17984">MLKSAIPTHLCTNLKRTTQRGLSLTQFVQEKAQEARDFRKDEEAGRGEVMKLLQVEGSTGFGGAEIDDDHVVSSAEKVKTYGALKSFVEPFATPKGSKRNTSKGSKTSEGKSKFIRFFLDQSLMSWFCTRTLCGSSEFMDSQRGAARLRREAAEEDFDSIAP</sequence>
<dbReference type="EMBL" id="CAKLBY020000224">
    <property type="protein sequence ID" value="CAK7936263.1"/>
    <property type="molecule type" value="Genomic_DNA"/>
</dbReference>
<proteinExistence type="predicted"/>
<evidence type="ECO:0000313" key="2">
    <source>
        <dbReference type="Proteomes" id="UP001162060"/>
    </source>
</evidence>
<protein>
    <submittedName>
        <fullName evidence="1">Uncharacterized protein</fullName>
    </submittedName>
</protein>
<accession>A0AAV1URE7</accession>
<dbReference type="Proteomes" id="UP001162060">
    <property type="component" value="Unassembled WGS sequence"/>
</dbReference>
<gene>
    <name evidence="1" type="ORF">PM001_LOCUS21413</name>
</gene>
<comment type="caution">
    <text evidence="1">The sequence shown here is derived from an EMBL/GenBank/DDBJ whole genome shotgun (WGS) entry which is preliminary data.</text>
</comment>
<dbReference type="AlphaFoldDB" id="A0AAV1URE7"/>
<reference evidence="1" key="1">
    <citation type="submission" date="2024-01" db="EMBL/GenBank/DDBJ databases">
        <authorList>
            <person name="Webb A."/>
        </authorList>
    </citation>
    <scope>NUCLEOTIDE SEQUENCE</scope>
    <source>
        <strain evidence="1">Pm1</strain>
    </source>
</reference>
<evidence type="ECO:0000313" key="1">
    <source>
        <dbReference type="EMBL" id="CAK7936263.1"/>
    </source>
</evidence>
<name>A0AAV1URE7_9STRA</name>
<organism evidence="1 2">
    <name type="scientific">Peronospora matthiolae</name>
    <dbReference type="NCBI Taxonomy" id="2874970"/>
    <lineage>
        <taxon>Eukaryota</taxon>
        <taxon>Sar</taxon>
        <taxon>Stramenopiles</taxon>
        <taxon>Oomycota</taxon>
        <taxon>Peronosporomycetes</taxon>
        <taxon>Peronosporales</taxon>
        <taxon>Peronosporaceae</taxon>
        <taxon>Peronospora</taxon>
    </lineage>
</organism>